<keyword evidence="1" id="KW-0812">Transmembrane</keyword>
<dbReference type="EMBL" id="JAVIJP010000005">
    <property type="protein sequence ID" value="KAL3654368.1"/>
    <property type="molecule type" value="Genomic_DNA"/>
</dbReference>
<accession>A0ABD3EIZ6</accession>
<name>A0ABD3EIZ6_9LAMI</name>
<dbReference type="AlphaFoldDB" id="A0ABD3EIZ6"/>
<dbReference type="Proteomes" id="UP001632038">
    <property type="component" value="Unassembled WGS sequence"/>
</dbReference>
<evidence type="ECO:0000256" key="1">
    <source>
        <dbReference type="SAM" id="Phobius"/>
    </source>
</evidence>
<sequence length="72" mass="7759">MIATAETGLLEKLTFLQTKGNVFKRSSESTIVNGLGLCLALLSSVVILAAVSPKQQVSKSKMLYSNTKYLSH</sequence>
<reference evidence="3" key="1">
    <citation type="journal article" date="2024" name="IScience">
        <title>Strigolactones Initiate the Formation of Haustorium-like Structures in Castilleja.</title>
        <authorList>
            <person name="Buerger M."/>
            <person name="Peterson D."/>
            <person name="Chory J."/>
        </authorList>
    </citation>
    <scope>NUCLEOTIDE SEQUENCE [LARGE SCALE GENOMIC DNA]</scope>
</reference>
<keyword evidence="3" id="KW-1185">Reference proteome</keyword>
<evidence type="ECO:0000313" key="3">
    <source>
        <dbReference type="Proteomes" id="UP001632038"/>
    </source>
</evidence>
<evidence type="ECO:0000313" key="2">
    <source>
        <dbReference type="EMBL" id="KAL3654368.1"/>
    </source>
</evidence>
<dbReference type="Gene3D" id="1.20.120.1770">
    <property type="match status" value="1"/>
</dbReference>
<feature type="transmembrane region" description="Helical" evidence="1">
    <location>
        <begin position="31"/>
        <end position="51"/>
    </location>
</feature>
<comment type="caution">
    <text evidence="2">The sequence shown here is derived from an EMBL/GenBank/DDBJ whole genome shotgun (WGS) entry which is preliminary data.</text>
</comment>
<organism evidence="2 3">
    <name type="scientific">Castilleja foliolosa</name>
    <dbReference type="NCBI Taxonomy" id="1961234"/>
    <lineage>
        <taxon>Eukaryota</taxon>
        <taxon>Viridiplantae</taxon>
        <taxon>Streptophyta</taxon>
        <taxon>Embryophyta</taxon>
        <taxon>Tracheophyta</taxon>
        <taxon>Spermatophyta</taxon>
        <taxon>Magnoliopsida</taxon>
        <taxon>eudicotyledons</taxon>
        <taxon>Gunneridae</taxon>
        <taxon>Pentapetalae</taxon>
        <taxon>asterids</taxon>
        <taxon>lamiids</taxon>
        <taxon>Lamiales</taxon>
        <taxon>Orobanchaceae</taxon>
        <taxon>Pedicularideae</taxon>
        <taxon>Castillejinae</taxon>
        <taxon>Castilleja</taxon>
    </lineage>
</organism>
<protein>
    <submittedName>
        <fullName evidence="2">Uncharacterized protein</fullName>
    </submittedName>
</protein>
<keyword evidence="1" id="KW-0472">Membrane</keyword>
<proteinExistence type="predicted"/>
<gene>
    <name evidence="2" type="ORF">CASFOL_004049</name>
</gene>
<keyword evidence="1" id="KW-1133">Transmembrane helix</keyword>